<dbReference type="EMBL" id="RSDW01000001">
    <property type="protein sequence ID" value="RSL18104.1"/>
    <property type="molecule type" value="Genomic_DNA"/>
</dbReference>
<dbReference type="Pfam" id="PF01196">
    <property type="entry name" value="Ribosomal_L17"/>
    <property type="match status" value="1"/>
</dbReference>
<evidence type="ECO:0000256" key="4">
    <source>
        <dbReference type="HAMAP-Rule" id="MF_01368"/>
    </source>
</evidence>
<comment type="caution">
    <text evidence="7">The sequence shown here is derived from an EMBL/GenBank/DDBJ whole genome shotgun (WGS) entry which is preliminary data.</text>
</comment>
<proteinExistence type="inferred from homology"/>
<accession>A0A428MMI1</accession>
<keyword evidence="8" id="KW-1185">Reference proteome</keyword>
<dbReference type="PANTHER" id="PTHR14413:SF16">
    <property type="entry name" value="LARGE RIBOSOMAL SUBUNIT PROTEIN BL17M"/>
    <property type="match status" value="1"/>
</dbReference>
<evidence type="ECO:0000313" key="7">
    <source>
        <dbReference type="EMBL" id="RSL18104.1"/>
    </source>
</evidence>
<dbReference type="Gene3D" id="3.90.1030.10">
    <property type="entry name" value="Ribosomal protein L17"/>
    <property type="match status" value="1"/>
</dbReference>
<comment type="similarity">
    <text evidence="1 4 5">Belongs to the bacterial ribosomal protein bL17 family.</text>
</comment>
<evidence type="ECO:0000256" key="3">
    <source>
        <dbReference type="ARBA" id="ARBA00023274"/>
    </source>
</evidence>
<evidence type="ECO:0000256" key="1">
    <source>
        <dbReference type="ARBA" id="ARBA00008777"/>
    </source>
</evidence>
<evidence type="ECO:0000313" key="8">
    <source>
        <dbReference type="Proteomes" id="UP000269669"/>
    </source>
</evidence>
<comment type="subunit">
    <text evidence="4">Part of the 50S ribosomal subunit. Contacts protein L32.</text>
</comment>
<evidence type="ECO:0000256" key="6">
    <source>
        <dbReference type="SAM" id="MobiDB-lite"/>
    </source>
</evidence>
<feature type="region of interest" description="Disordered" evidence="6">
    <location>
        <begin position="1"/>
        <end position="21"/>
    </location>
</feature>
<keyword evidence="2 4" id="KW-0689">Ribosomal protein</keyword>
<dbReference type="InterPro" id="IPR036373">
    <property type="entry name" value="Ribosomal_bL17_sf"/>
</dbReference>
<dbReference type="SUPFAM" id="SSF64263">
    <property type="entry name" value="Prokaryotic ribosomal protein L17"/>
    <property type="match status" value="1"/>
</dbReference>
<dbReference type="GO" id="GO:0006412">
    <property type="term" value="P:translation"/>
    <property type="evidence" value="ECO:0007669"/>
    <property type="project" value="UniProtKB-UniRule"/>
</dbReference>
<dbReference type="HAMAP" id="MF_01368">
    <property type="entry name" value="Ribosomal_bL17"/>
    <property type="match status" value="1"/>
</dbReference>
<organism evidence="7 8">
    <name type="scientific">Edaphobacter aggregans</name>
    <dbReference type="NCBI Taxonomy" id="570835"/>
    <lineage>
        <taxon>Bacteria</taxon>
        <taxon>Pseudomonadati</taxon>
        <taxon>Acidobacteriota</taxon>
        <taxon>Terriglobia</taxon>
        <taxon>Terriglobales</taxon>
        <taxon>Acidobacteriaceae</taxon>
        <taxon>Edaphobacter</taxon>
    </lineage>
</organism>
<dbReference type="PANTHER" id="PTHR14413">
    <property type="entry name" value="RIBOSOMAL PROTEIN L17"/>
    <property type="match status" value="1"/>
</dbReference>
<evidence type="ECO:0000256" key="2">
    <source>
        <dbReference type="ARBA" id="ARBA00022980"/>
    </source>
</evidence>
<name>A0A428MMI1_9BACT</name>
<dbReference type="InterPro" id="IPR000456">
    <property type="entry name" value="Ribosomal_bL17"/>
</dbReference>
<keyword evidence="3 4" id="KW-0687">Ribonucleoprotein</keyword>
<evidence type="ECO:0000256" key="5">
    <source>
        <dbReference type="RuleBase" id="RU000660"/>
    </source>
</evidence>
<feature type="compositionally biased region" description="Basic and acidic residues" evidence="6">
    <location>
        <begin position="131"/>
        <end position="153"/>
    </location>
</feature>
<dbReference type="AlphaFoldDB" id="A0A428MMI1"/>
<dbReference type="GO" id="GO:0022625">
    <property type="term" value="C:cytosolic large ribosomal subunit"/>
    <property type="evidence" value="ECO:0007669"/>
    <property type="project" value="TreeGrafter"/>
</dbReference>
<dbReference type="GO" id="GO:0003735">
    <property type="term" value="F:structural constituent of ribosome"/>
    <property type="evidence" value="ECO:0007669"/>
    <property type="project" value="InterPro"/>
</dbReference>
<dbReference type="NCBIfam" id="TIGR00059">
    <property type="entry name" value="L17"/>
    <property type="match status" value="1"/>
</dbReference>
<reference evidence="7 8" key="1">
    <citation type="submission" date="2018-12" db="EMBL/GenBank/DDBJ databases">
        <title>Sequencing of bacterial isolates from soil warming experiment in Harvard Forest, Massachusetts, USA.</title>
        <authorList>
            <person name="Deangelis K."/>
        </authorList>
    </citation>
    <scope>NUCLEOTIDE SEQUENCE [LARGE SCALE GENOMIC DNA]</scope>
    <source>
        <strain evidence="7 8">EB153</strain>
    </source>
</reference>
<feature type="region of interest" description="Disordered" evidence="6">
    <location>
        <begin position="131"/>
        <end position="166"/>
    </location>
</feature>
<sequence length="166" mass="18487">MGSGPENTMRHRNAGYKLGRNTSHRRAVLRNLVTSIIVMDRVETTITKCKATRPIVEKMITLGKRGDVHARRQAAAYLMTPESVDRLFAVVAPRYAARTGGYSRITRTGARKGDAAEMAFIELLGAEHELNEKAQKRADARAKKREELQKQLEEQNPGGEEPSTEA</sequence>
<protein>
    <recommendedName>
        <fullName evidence="4">Large ribosomal subunit protein bL17</fullName>
    </recommendedName>
</protein>
<dbReference type="Proteomes" id="UP000269669">
    <property type="component" value="Unassembled WGS sequence"/>
</dbReference>
<gene>
    <name evidence="4" type="primary">rplQ</name>
    <name evidence="7" type="ORF">EDE15_3660</name>
</gene>